<dbReference type="InterPro" id="IPR029069">
    <property type="entry name" value="HotDog_dom_sf"/>
</dbReference>
<dbReference type="PANTHER" id="PTHR43664:SF1">
    <property type="entry name" value="BETA-METHYLMALYL-COA DEHYDRATASE"/>
    <property type="match status" value="1"/>
</dbReference>
<dbReference type="InterPro" id="IPR002539">
    <property type="entry name" value="MaoC-like_dom"/>
</dbReference>
<sequence>MGKDLFLDDLVVGQTWHGGPIEMREADIIRFAQEFDPQPMHVDKAEAASGRFGGIIASGWHVAAALMRDFVDKAPFGQTPLLGLKVDDLQWRKAVRPGDVLSVTREIVEIAPSRSKPDRGTISMRITAANQDGDVVMSFLNLIQLPKRRPVPAPIAEAAAAHPPSGS</sequence>
<dbReference type="OrthoDB" id="9797938at2"/>
<dbReference type="KEGG" id="ssan:NX02_15425"/>
<accession>W0AEN9</accession>
<dbReference type="PANTHER" id="PTHR43664">
    <property type="entry name" value="MONOAMINE OXIDASE-RELATED"/>
    <property type="match status" value="1"/>
</dbReference>
<dbReference type="STRING" id="1123269.NX02_15425"/>
<evidence type="ECO:0000313" key="3">
    <source>
        <dbReference type="Proteomes" id="UP000018851"/>
    </source>
</evidence>
<keyword evidence="3" id="KW-1185">Reference proteome</keyword>
<dbReference type="AlphaFoldDB" id="W0AEN9"/>
<reference evidence="2 3" key="1">
    <citation type="submission" date="2013-07" db="EMBL/GenBank/DDBJ databases">
        <title>Completed genome of Sphingomonas sanxanigenens NX02.</title>
        <authorList>
            <person name="Ma T."/>
            <person name="Huang H."/>
            <person name="Wu M."/>
            <person name="Li X."/>
            <person name="Li G."/>
        </authorList>
    </citation>
    <scope>NUCLEOTIDE SEQUENCE [LARGE SCALE GENOMIC DNA]</scope>
    <source>
        <strain evidence="2 3">NX02</strain>
    </source>
</reference>
<gene>
    <name evidence="2" type="ORF">NX02_15425</name>
</gene>
<dbReference type="Gene3D" id="3.10.129.10">
    <property type="entry name" value="Hotdog Thioesterase"/>
    <property type="match status" value="1"/>
</dbReference>
<evidence type="ECO:0000313" key="2">
    <source>
        <dbReference type="EMBL" id="AHE54768.1"/>
    </source>
</evidence>
<proteinExistence type="predicted"/>
<dbReference type="Pfam" id="PF01575">
    <property type="entry name" value="MaoC_dehydratas"/>
    <property type="match status" value="1"/>
</dbReference>
<dbReference type="CDD" id="cd03454">
    <property type="entry name" value="YdeM"/>
    <property type="match status" value="1"/>
</dbReference>
<dbReference type="PATRIC" id="fig|1123269.5.peg.3013"/>
<organism evidence="2 3">
    <name type="scientific">Sphingomonas sanxanigenens DSM 19645 = NX02</name>
    <dbReference type="NCBI Taxonomy" id="1123269"/>
    <lineage>
        <taxon>Bacteria</taxon>
        <taxon>Pseudomonadati</taxon>
        <taxon>Pseudomonadota</taxon>
        <taxon>Alphaproteobacteria</taxon>
        <taxon>Sphingomonadales</taxon>
        <taxon>Sphingomonadaceae</taxon>
        <taxon>Sphingomonas</taxon>
    </lineage>
</organism>
<dbReference type="InterPro" id="IPR052342">
    <property type="entry name" value="MCH/BMMD"/>
</dbReference>
<dbReference type="SUPFAM" id="SSF54637">
    <property type="entry name" value="Thioesterase/thiol ester dehydrase-isomerase"/>
    <property type="match status" value="1"/>
</dbReference>
<feature type="domain" description="MaoC-like" evidence="1">
    <location>
        <begin position="20"/>
        <end position="117"/>
    </location>
</feature>
<name>W0AEN9_9SPHN</name>
<dbReference type="EMBL" id="CP006644">
    <property type="protein sequence ID" value="AHE54768.1"/>
    <property type="molecule type" value="Genomic_DNA"/>
</dbReference>
<protein>
    <recommendedName>
        <fullName evidence="1">MaoC-like domain-containing protein</fullName>
    </recommendedName>
</protein>
<dbReference type="Proteomes" id="UP000018851">
    <property type="component" value="Chromosome"/>
</dbReference>
<evidence type="ECO:0000259" key="1">
    <source>
        <dbReference type="Pfam" id="PF01575"/>
    </source>
</evidence>
<dbReference type="eggNOG" id="COG2030">
    <property type="taxonomic scope" value="Bacteria"/>
</dbReference>
<dbReference type="RefSeq" id="WP_025292971.1">
    <property type="nucleotide sequence ID" value="NZ_CP006644.1"/>
</dbReference>
<dbReference type="HOGENOM" id="CLU_094876_1_0_5"/>